<feature type="compositionally biased region" description="Low complexity" evidence="2">
    <location>
        <begin position="226"/>
        <end position="235"/>
    </location>
</feature>
<dbReference type="Proteomes" id="UP001500443">
    <property type="component" value="Unassembled WGS sequence"/>
</dbReference>
<dbReference type="InterPro" id="IPR036291">
    <property type="entry name" value="NAD(P)-bd_dom_sf"/>
</dbReference>
<dbReference type="Gene3D" id="3.30.360.10">
    <property type="entry name" value="Dihydrodipicolinate Reductase, domain 2"/>
    <property type="match status" value="1"/>
</dbReference>
<evidence type="ECO:0000256" key="1">
    <source>
        <dbReference type="ARBA" id="ARBA00010928"/>
    </source>
</evidence>
<evidence type="ECO:0000259" key="3">
    <source>
        <dbReference type="Pfam" id="PF01408"/>
    </source>
</evidence>
<evidence type="ECO:0000256" key="2">
    <source>
        <dbReference type="SAM" id="MobiDB-lite"/>
    </source>
</evidence>
<dbReference type="SUPFAM" id="SSF55347">
    <property type="entry name" value="Glyceraldehyde-3-phosphate dehydrogenase-like, C-terminal domain"/>
    <property type="match status" value="1"/>
</dbReference>
<dbReference type="InterPro" id="IPR000683">
    <property type="entry name" value="Gfo/Idh/MocA-like_OxRdtase_N"/>
</dbReference>
<accession>A0ABN2XJZ9</accession>
<dbReference type="PANTHER" id="PTHR43377">
    <property type="entry name" value="BILIVERDIN REDUCTASE A"/>
    <property type="match status" value="1"/>
</dbReference>
<dbReference type="EMBL" id="BAAAPF010000020">
    <property type="protein sequence ID" value="GAA2113655.1"/>
    <property type="molecule type" value="Genomic_DNA"/>
</dbReference>
<evidence type="ECO:0000313" key="6">
    <source>
        <dbReference type="Proteomes" id="UP001500443"/>
    </source>
</evidence>
<feature type="domain" description="Gfo/Idh/MocA-like oxidoreductase N-terminal" evidence="3">
    <location>
        <begin position="4"/>
        <end position="127"/>
    </location>
</feature>
<organism evidence="5 6">
    <name type="scientific">Streptomyces synnematoformans</name>
    <dbReference type="NCBI Taxonomy" id="415721"/>
    <lineage>
        <taxon>Bacteria</taxon>
        <taxon>Bacillati</taxon>
        <taxon>Actinomycetota</taxon>
        <taxon>Actinomycetes</taxon>
        <taxon>Kitasatosporales</taxon>
        <taxon>Streptomycetaceae</taxon>
        <taxon>Streptomyces</taxon>
    </lineage>
</organism>
<name>A0ABN2XJZ9_9ACTN</name>
<feature type="domain" description="Gfo/Idh/MocA-like oxidoreductase C-terminal" evidence="4">
    <location>
        <begin position="141"/>
        <end position="424"/>
    </location>
</feature>
<proteinExistence type="inferred from homology"/>
<dbReference type="InterPro" id="IPR004104">
    <property type="entry name" value="Gfo/Idh/MocA-like_OxRdtase_C"/>
</dbReference>
<comment type="similarity">
    <text evidence="1">Belongs to the Gfo/Idh/MocA family.</text>
</comment>
<feature type="region of interest" description="Disordered" evidence="2">
    <location>
        <begin position="219"/>
        <end position="238"/>
    </location>
</feature>
<dbReference type="PANTHER" id="PTHR43377:SF2">
    <property type="entry name" value="BINDING ROSSMANN FOLD OXIDOREDUCTASE, PUTATIVE (AFU_ORTHOLOGUE AFUA_4G00560)-RELATED"/>
    <property type="match status" value="1"/>
</dbReference>
<dbReference type="Gene3D" id="3.40.50.720">
    <property type="entry name" value="NAD(P)-binding Rossmann-like Domain"/>
    <property type="match status" value="1"/>
</dbReference>
<keyword evidence="6" id="KW-1185">Reference proteome</keyword>
<sequence>MTRRYAVVGLGHRAQMYVDALLGDFSDTGEIVALCDPNRTRMDYYNERITASGRPPAACFAPHEFATVLERVDAVVVTSVDATHARYVCAALDASRDVVVEKPLTTDAAGCAAIAAAAERSTADLVVTFNYRYAPRNSAVRRLLADGRIGTPTSVHFEWVLDTIHGADYFRRWHRDRASSGGLLVHKATHHFDLVNWWLDAHPELVFAQTSLAFYGSDNARGRGAGPRPTRSRGAPGLGSDPFLLDIAADERLKRLYLDAEHEDGYLRDQDVFGDGVTIDDNMSVLVRYDDRTLLTYSLNAHAPYEGYRVAVNGTEGRLELDVCERAWTPPAAAVDPSAGHKEHAEGAWQRLTVQRHWSRAEEVAVDEDGGAHGGGDALLLHDVFRGSGHDPLHRRAGYADGIRSVLIGSAANESARTGRPVALTDVRVPAAERGDSP</sequence>
<gene>
    <name evidence="5" type="ORF">GCM10009802_12540</name>
</gene>
<dbReference type="InterPro" id="IPR051450">
    <property type="entry name" value="Gfo/Idh/MocA_Oxidoreductases"/>
</dbReference>
<dbReference type="RefSeq" id="WP_344288692.1">
    <property type="nucleotide sequence ID" value="NZ_BAAAPF010000020.1"/>
</dbReference>
<reference evidence="5 6" key="1">
    <citation type="journal article" date="2019" name="Int. J. Syst. Evol. Microbiol.">
        <title>The Global Catalogue of Microorganisms (GCM) 10K type strain sequencing project: providing services to taxonomists for standard genome sequencing and annotation.</title>
        <authorList>
            <consortium name="The Broad Institute Genomics Platform"/>
            <consortium name="The Broad Institute Genome Sequencing Center for Infectious Disease"/>
            <person name="Wu L."/>
            <person name="Ma J."/>
        </authorList>
    </citation>
    <scope>NUCLEOTIDE SEQUENCE [LARGE SCALE GENOMIC DNA]</scope>
    <source>
        <strain evidence="5 6">JCM 15481</strain>
    </source>
</reference>
<dbReference type="SUPFAM" id="SSF51735">
    <property type="entry name" value="NAD(P)-binding Rossmann-fold domains"/>
    <property type="match status" value="1"/>
</dbReference>
<protein>
    <submittedName>
        <fullName evidence="5">Gfo/Idh/MocA family oxidoreductase</fullName>
    </submittedName>
</protein>
<evidence type="ECO:0000259" key="4">
    <source>
        <dbReference type="Pfam" id="PF02894"/>
    </source>
</evidence>
<dbReference type="Pfam" id="PF01408">
    <property type="entry name" value="GFO_IDH_MocA"/>
    <property type="match status" value="1"/>
</dbReference>
<evidence type="ECO:0000313" key="5">
    <source>
        <dbReference type="EMBL" id="GAA2113655.1"/>
    </source>
</evidence>
<dbReference type="Pfam" id="PF02894">
    <property type="entry name" value="GFO_IDH_MocA_C"/>
    <property type="match status" value="1"/>
</dbReference>
<comment type="caution">
    <text evidence="5">The sequence shown here is derived from an EMBL/GenBank/DDBJ whole genome shotgun (WGS) entry which is preliminary data.</text>
</comment>